<dbReference type="Proteomes" id="UP001500363">
    <property type="component" value="Unassembled WGS sequence"/>
</dbReference>
<evidence type="ECO:0000313" key="3">
    <source>
        <dbReference type="EMBL" id="GAA1525227.1"/>
    </source>
</evidence>
<accession>A0ABP4LJ75</accession>
<dbReference type="EMBL" id="BAAANC010000002">
    <property type="protein sequence ID" value="GAA1525227.1"/>
    <property type="molecule type" value="Genomic_DNA"/>
</dbReference>
<comment type="caution">
    <text evidence="3">The sequence shown here is derived from an EMBL/GenBank/DDBJ whole genome shotgun (WGS) entry which is preliminary data.</text>
</comment>
<keyword evidence="4" id="KW-1185">Reference proteome</keyword>
<evidence type="ECO:0000313" key="4">
    <source>
        <dbReference type="Proteomes" id="UP001500363"/>
    </source>
</evidence>
<sequence length="258" mass="26714">MRVQYAVVVVAAGLLTACSPTQAADKPAATPELSIPSTVGGTVPIPTVTPNTAKPTDAAKPPAVPEQATAPPPAAAGPVTSKNLPPADKLGTGWKTYVDEGGAEAGWLGNKTWTRQRSAHQAAYEALPVGCEGRMPAGSLPVPLHALQATYRTGSDLPATALLLRFANQKQAAQYYTGYQARMTACGTSKDAQLAVEPLWSEQDAAAQVRRYAGAEPYAETVVHQGSTVALLAAQDAKPSADWAHSVVPVLRAVIDSA</sequence>
<dbReference type="RefSeq" id="WP_344174140.1">
    <property type="nucleotide sequence ID" value="NZ_BAAANC010000002.1"/>
</dbReference>
<organism evidence="3 4">
    <name type="scientific">Kribbella lupini</name>
    <dbReference type="NCBI Taxonomy" id="291602"/>
    <lineage>
        <taxon>Bacteria</taxon>
        <taxon>Bacillati</taxon>
        <taxon>Actinomycetota</taxon>
        <taxon>Actinomycetes</taxon>
        <taxon>Propionibacteriales</taxon>
        <taxon>Kribbellaceae</taxon>
        <taxon>Kribbella</taxon>
    </lineage>
</organism>
<feature type="compositionally biased region" description="Low complexity" evidence="1">
    <location>
        <begin position="38"/>
        <end position="69"/>
    </location>
</feature>
<keyword evidence="2" id="KW-0732">Signal</keyword>
<evidence type="ECO:0000256" key="2">
    <source>
        <dbReference type="SAM" id="SignalP"/>
    </source>
</evidence>
<evidence type="ECO:0008006" key="5">
    <source>
        <dbReference type="Google" id="ProtNLM"/>
    </source>
</evidence>
<reference evidence="4" key="1">
    <citation type="journal article" date="2019" name="Int. J. Syst. Evol. Microbiol.">
        <title>The Global Catalogue of Microorganisms (GCM) 10K type strain sequencing project: providing services to taxonomists for standard genome sequencing and annotation.</title>
        <authorList>
            <consortium name="The Broad Institute Genomics Platform"/>
            <consortium name="The Broad Institute Genome Sequencing Center for Infectious Disease"/>
            <person name="Wu L."/>
            <person name="Ma J."/>
        </authorList>
    </citation>
    <scope>NUCLEOTIDE SEQUENCE [LARGE SCALE GENOMIC DNA]</scope>
    <source>
        <strain evidence="4">JCM 14303</strain>
    </source>
</reference>
<evidence type="ECO:0000256" key="1">
    <source>
        <dbReference type="SAM" id="MobiDB-lite"/>
    </source>
</evidence>
<protein>
    <recommendedName>
        <fullName evidence="5">PknH-like protein</fullName>
    </recommendedName>
</protein>
<feature type="chain" id="PRO_5045670054" description="PknH-like protein" evidence="2">
    <location>
        <begin position="24"/>
        <end position="258"/>
    </location>
</feature>
<gene>
    <name evidence="3" type="ORF">GCM10009741_28430</name>
</gene>
<proteinExistence type="predicted"/>
<name>A0ABP4LJ75_9ACTN</name>
<feature type="region of interest" description="Disordered" evidence="1">
    <location>
        <begin position="22"/>
        <end position="88"/>
    </location>
</feature>
<feature type="signal peptide" evidence="2">
    <location>
        <begin position="1"/>
        <end position="23"/>
    </location>
</feature>
<dbReference type="PROSITE" id="PS51257">
    <property type="entry name" value="PROKAR_LIPOPROTEIN"/>
    <property type="match status" value="1"/>
</dbReference>